<gene>
    <name evidence="11" type="ORF">GO793_11455</name>
</gene>
<feature type="domain" description="PTS EIIC type-1" evidence="10">
    <location>
        <begin position="1"/>
        <end position="149"/>
    </location>
</feature>
<dbReference type="PANTHER" id="PTHR30009">
    <property type="entry name" value="CYTOCHROME C-TYPE SYNTHESIS PROTEIN AND PTS TRANSMEMBRANE COMPONENT"/>
    <property type="match status" value="1"/>
</dbReference>
<evidence type="ECO:0000256" key="8">
    <source>
        <dbReference type="ARBA" id="ARBA00023136"/>
    </source>
</evidence>
<protein>
    <submittedName>
        <fullName evidence="11">PTS alpha-glucoside transporter subunit IIBC</fullName>
    </submittedName>
</protein>
<feature type="transmembrane region" description="Helical" evidence="9">
    <location>
        <begin position="51"/>
        <end position="73"/>
    </location>
</feature>
<dbReference type="Pfam" id="PF02378">
    <property type="entry name" value="PTS_EIIC"/>
    <property type="match status" value="1"/>
</dbReference>
<evidence type="ECO:0000256" key="1">
    <source>
        <dbReference type="ARBA" id="ARBA00004651"/>
    </source>
</evidence>
<dbReference type="AlphaFoldDB" id="A0A6B0BU15"/>
<keyword evidence="2" id="KW-0813">Transport</keyword>
<keyword evidence="8 9" id="KW-0472">Membrane</keyword>
<dbReference type="PROSITE" id="PS51103">
    <property type="entry name" value="PTS_EIIC_TYPE_1"/>
    <property type="match status" value="1"/>
</dbReference>
<evidence type="ECO:0000256" key="2">
    <source>
        <dbReference type="ARBA" id="ARBA00022448"/>
    </source>
</evidence>
<proteinExistence type="predicted"/>
<organism evidence="11 12">
    <name type="scientific">Staphylococcus aureus</name>
    <dbReference type="NCBI Taxonomy" id="1280"/>
    <lineage>
        <taxon>Bacteria</taxon>
        <taxon>Bacillati</taxon>
        <taxon>Bacillota</taxon>
        <taxon>Bacilli</taxon>
        <taxon>Bacillales</taxon>
        <taxon>Staphylococcaceae</taxon>
        <taxon>Staphylococcus</taxon>
    </lineage>
</organism>
<evidence type="ECO:0000256" key="9">
    <source>
        <dbReference type="SAM" id="Phobius"/>
    </source>
</evidence>
<reference evidence="11 12" key="1">
    <citation type="submission" date="2019-11" db="EMBL/GenBank/DDBJ databases">
        <title>Implementation of targeted gown and glove precautions to prevent Staphylococcus aureus acquisition in community-based nursing homes.</title>
        <authorList>
            <person name="Stine O.C."/>
        </authorList>
    </citation>
    <scope>NUCLEOTIDE SEQUENCE [LARGE SCALE GENOMIC DNA]</scope>
    <source>
        <strain evidence="11 12">S_4031.LGMP.AI</strain>
    </source>
</reference>
<dbReference type="GO" id="GO:0005886">
    <property type="term" value="C:plasma membrane"/>
    <property type="evidence" value="ECO:0007669"/>
    <property type="project" value="UniProtKB-SubCell"/>
</dbReference>
<comment type="caution">
    <text evidence="11">The sequence shown here is derived from an EMBL/GenBank/DDBJ whole genome shotgun (WGS) entry which is preliminary data.</text>
</comment>
<dbReference type="InterPro" id="IPR003352">
    <property type="entry name" value="PTS_EIIC"/>
</dbReference>
<keyword evidence="7 9" id="KW-1133">Transmembrane helix</keyword>
<comment type="subcellular location">
    <subcellularLocation>
        <location evidence="1">Cell membrane</location>
        <topology evidence="1">Multi-pass membrane protein</topology>
    </subcellularLocation>
</comment>
<feature type="transmembrane region" description="Helical" evidence="9">
    <location>
        <begin position="12"/>
        <end position="31"/>
    </location>
</feature>
<dbReference type="GO" id="GO:0090563">
    <property type="term" value="F:protein-phosphocysteine-sugar phosphotransferase activity"/>
    <property type="evidence" value="ECO:0007669"/>
    <property type="project" value="TreeGrafter"/>
</dbReference>
<evidence type="ECO:0000259" key="10">
    <source>
        <dbReference type="PROSITE" id="PS51103"/>
    </source>
</evidence>
<dbReference type="GO" id="GO:0008982">
    <property type="term" value="F:protein-N(PI)-phosphohistidine-sugar phosphotransferase activity"/>
    <property type="evidence" value="ECO:0007669"/>
    <property type="project" value="InterPro"/>
</dbReference>
<dbReference type="EMBL" id="WPRH01000599">
    <property type="protein sequence ID" value="MVI56467.1"/>
    <property type="molecule type" value="Genomic_DNA"/>
</dbReference>
<keyword evidence="5" id="KW-0598">Phosphotransferase system</keyword>
<evidence type="ECO:0000256" key="5">
    <source>
        <dbReference type="ARBA" id="ARBA00022683"/>
    </source>
</evidence>
<evidence type="ECO:0000256" key="7">
    <source>
        <dbReference type="ARBA" id="ARBA00022989"/>
    </source>
</evidence>
<feature type="transmembrane region" description="Helical" evidence="9">
    <location>
        <begin position="127"/>
        <end position="148"/>
    </location>
</feature>
<dbReference type="InterPro" id="IPR013013">
    <property type="entry name" value="PTS_EIIC_1"/>
</dbReference>
<keyword evidence="4" id="KW-0762">Sugar transport</keyword>
<evidence type="ECO:0000256" key="4">
    <source>
        <dbReference type="ARBA" id="ARBA00022597"/>
    </source>
</evidence>
<dbReference type="InterPro" id="IPR050429">
    <property type="entry name" value="PTS_Glucose_EIICBA"/>
</dbReference>
<dbReference type="PANTHER" id="PTHR30009:SF12">
    <property type="entry name" value="PHOSPHOTRANSFERASE IIC COMPONENT GLVC"/>
    <property type="match status" value="1"/>
</dbReference>
<evidence type="ECO:0000313" key="12">
    <source>
        <dbReference type="Proteomes" id="UP000433366"/>
    </source>
</evidence>
<evidence type="ECO:0000256" key="3">
    <source>
        <dbReference type="ARBA" id="ARBA00022475"/>
    </source>
</evidence>
<accession>A0A6B0BU15</accession>
<sequence length="149" mass="16103">MNAIKRFGSAMIVPVLMFAFFGIVLGFATLFKNPTIMGSLADQHTFWFKFWSVIESGGWVIFTHMEVVFVVGLPLSLAKKAPGHAALAALMGYLMFNTFINAILTQWPHTFGANLEKGVENVPGLKSIAGIATLDTNILGGIIISAIIT</sequence>
<dbReference type="GO" id="GO:0009401">
    <property type="term" value="P:phosphoenolpyruvate-dependent sugar phosphotransferase system"/>
    <property type="evidence" value="ECO:0007669"/>
    <property type="project" value="UniProtKB-KW"/>
</dbReference>
<evidence type="ECO:0000256" key="6">
    <source>
        <dbReference type="ARBA" id="ARBA00022692"/>
    </source>
</evidence>
<evidence type="ECO:0000313" key="11">
    <source>
        <dbReference type="EMBL" id="MVI56467.1"/>
    </source>
</evidence>
<feature type="non-terminal residue" evidence="11">
    <location>
        <position position="149"/>
    </location>
</feature>
<name>A0A6B0BU15_STAAU</name>
<feature type="transmembrane region" description="Helical" evidence="9">
    <location>
        <begin position="85"/>
        <end position="107"/>
    </location>
</feature>
<keyword evidence="3" id="KW-1003">Cell membrane</keyword>
<dbReference type="Proteomes" id="UP000433366">
    <property type="component" value="Unassembled WGS sequence"/>
</dbReference>
<keyword evidence="6 9" id="KW-0812">Transmembrane</keyword>